<dbReference type="FunFam" id="3.40.50.720:FF:000129">
    <property type="entry name" value="D-mannonate oxidoreductase"/>
    <property type="match status" value="1"/>
</dbReference>
<keyword evidence="1 6" id="KW-0560">Oxidoreductase</keyword>
<evidence type="ECO:0000313" key="6">
    <source>
        <dbReference type="EMBL" id="QXO16425.1"/>
    </source>
</evidence>
<feature type="domain" description="Mannitol dehydrogenase N-terminal" evidence="4">
    <location>
        <begin position="26"/>
        <end position="274"/>
    </location>
</feature>
<dbReference type="InterPro" id="IPR050988">
    <property type="entry name" value="Mannitol_DH/Oxidoreductase"/>
</dbReference>
<proteinExistence type="inferred from homology"/>
<evidence type="ECO:0000256" key="3">
    <source>
        <dbReference type="ARBA" id="ARBA00061451"/>
    </source>
</evidence>
<feature type="domain" description="Mannitol dehydrogenase C-terminal" evidence="5">
    <location>
        <begin position="283"/>
        <end position="475"/>
    </location>
</feature>
<protein>
    <submittedName>
        <fullName evidence="6">Fructuronate reductase</fullName>
        <ecNumber evidence="6">1.1.1.57</ecNumber>
    </submittedName>
</protein>
<gene>
    <name evidence="6" type="ORF">KNV97_02635</name>
</gene>
<dbReference type="Pfam" id="PF08125">
    <property type="entry name" value="Mannitol_dh_C"/>
    <property type="match status" value="1"/>
</dbReference>
<keyword evidence="7" id="KW-1185">Reference proteome</keyword>
<dbReference type="Proteomes" id="UP000694232">
    <property type="component" value="Chromosome 2"/>
</dbReference>
<evidence type="ECO:0000256" key="1">
    <source>
        <dbReference type="ARBA" id="ARBA00023002"/>
    </source>
</evidence>
<dbReference type="EMBL" id="CP076642">
    <property type="protein sequence ID" value="QXO16425.1"/>
    <property type="molecule type" value="Genomic_DNA"/>
</dbReference>
<evidence type="ECO:0000259" key="5">
    <source>
        <dbReference type="Pfam" id="PF08125"/>
    </source>
</evidence>
<dbReference type="KEGG" id="vos:KNV97_02635"/>
<dbReference type="GO" id="GO:0042840">
    <property type="term" value="P:D-glucuronate catabolic process"/>
    <property type="evidence" value="ECO:0007669"/>
    <property type="project" value="TreeGrafter"/>
</dbReference>
<dbReference type="PANTHER" id="PTHR43362">
    <property type="entry name" value="MANNITOL DEHYDROGENASE DSF1-RELATED"/>
    <property type="match status" value="1"/>
</dbReference>
<keyword evidence="2" id="KW-0520">NAD</keyword>
<evidence type="ECO:0000313" key="7">
    <source>
        <dbReference type="Proteomes" id="UP000694232"/>
    </source>
</evidence>
<dbReference type="AlphaFoldDB" id="A0A975YMH3"/>
<dbReference type="RefSeq" id="WP_218562059.1">
    <property type="nucleotide sequence ID" value="NZ_CP076642.1"/>
</dbReference>
<sequence>MKNISNTLLKSDVCLPQYDRSRLVTRIVHLGFGAFHRAHQGLFTHDMLTKTNSDWGICEINLFSGAPLIQALRQQNCLYSVVEKGVQETEVKIIGAVTEAMHPADNGIDAILEKMAEPQVAIVSMTITEKGYCTDPATGKLDINNSLIQADLSNPKAPKSALGYIVQALKLRRERDLTPFTVMSCDNVQENGHVAKAAILEFAQLLDAELRDWIETNVAFPSTMVDRIVPAATEDTLAEISSLLGCDDPCGIACEPFRQWVIEDNFVAGRPDWDVVGAEFVQDVVPYEEMKLRMLNGSHSFLAYLGYLGGYEHISDTMTDAGYRKAAFDMMMKAQAPSLNMPQGTDLESYATLLIERFTNPSLKHRTWQIAMDGSQKIPQRLGGSLKFHLANDSDFSWLATAIAGWMRYVSGVDEQGNPIDVRDPMADMLRQICDQHDHNISVVPALLSVEAIFPPELGQNPAVITAVSKAYQSLLDHGARATVAAL</sequence>
<evidence type="ECO:0000256" key="2">
    <source>
        <dbReference type="ARBA" id="ARBA00023027"/>
    </source>
</evidence>
<dbReference type="EC" id="1.1.1.57" evidence="6"/>
<accession>A0A975YMH3</accession>
<dbReference type="GO" id="GO:0008866">
    <property type="term" value="F:fructuronate reductase activity"/>
    <property type="evidence" value="ECO:0007669"/>
    <property type="project" value="UniProtKB-EC"/>
</dbReference>
<dbReference type="PROSITE" id="PS00974">
    <property type="entry name" value="MANNITOL_DHGENASE"/>
    <property type="match status" value="1"/>
</dbReference>
<dbReference type="NCBIfam" id="NF011611">
    <property type="entry name" value="PRK15037.1"/>
    <property type="match status" value="1"/>
</dbReference>
<dbReference type="InterPro" id="IPR023027">
    <property type="entry name" value="Mannitol_DH_CS"/>
</dbReference>
<comment type="similarity">
    <text evidence="3">Belongs to the mannitol dehydrogenase family. UxuB subfamily.</text>
</comment>
<dbReference type="PANTHER" id="PTHR43362:SF7">
    <property type="entry name" value="D-MANNONATE OXIDOREDUCTASE"/>
    <property type="match status" value="1"/>
</dbReference>
<dbReference type="Pfam" id="PF01232">
    <property type="entry name" value="Mannitol_dh"/>
    <property type="match status" value="1"/>
</dbReference>
<dbReference type="InterPro" id="IPR013118">
    <property type="entry name" value="Mannitol_DH_C"/>
</dbReference>
<name>A0A975YMH3_9VIBR</name>
<dbReference type="InterPro" id="IPR013131">
    <property type="entry name" value="Mannitol_DH_N"/>
</dbReference>
<organism evidence="6 7">
    <name type="scientific">Vibrio ostreae</name>
    <dbReference type="NCBI Taxonomy" id="2841925"/>
    <lineage>
        <taxon>Bacteria</taxon>
        <taxon>Pseudomonadati</taxon>
        <taxon>Pseudomonadota</taxon>
        <taxon>Gammaproteobacteria</taxon>
        <taxon>Vibrionales</taxon>
        <taxon>Vibrionaceae</taxon>
        <taxon>Vibrio</taxon>
    </lineage>
</organism>
<dbReference type="GO" id="GO:0019594">
    <property type="term" value="P:mannitol metabolic process"/>
    <property type="evidence" value="ECO:0007669"/>
    <property type="project" value="InterPro"/>
</dbReference>
<evidence type="ECO:0000259" key="4">
    <source>
        <dbReference type="Pfam" id="PF01232"/>
    </source>
</evidence>
<reference evidence="6" key="1">
    <citation type="submission" date="2021-06" db="EMBL/GenBank/DDBJ databases">
        <title>Vibrio nov. sp., novel gut bacterium isolated from Yellow Sea oyster.</title>
        <authorList>
            <person name="Muhammad N."/>
            <person name="Nguyen T.H."/>
            <person name="Lee Y.-J."/>
            <person name="Ko J."/>
            <person name="Kim S.-G."/>
        </authorList>
    </citation>
    <scope>NUCLEOTIDE SEQUENCE</scope>
    <source>
        <strain evidence="6">OG9-811</strain>
    </source>
</reference>